<dbReference type="InterPro" id="IPR052917">
    <property type="entry name" value="Stress-Dev_Protein"/>
</dbReference>
<sequence>MADTDRTRTDATGQLFDELERVHAGMLGVDGSGRHMQPMTHFLDRDARCLRFITASDTDLVAEIGLGAQAQFCVIGKDHDFYACLKGPVTVSEDREKLDELWSSVAEAWFEDGREDTKVTLLEMPVAEAAVWSSTGSTLTFAWEIAKANVADGKTPDVGEHKIIDFRTAA</sequence>
<dbReference type="SUPFAM" id="SSF50475">
    <property type="entry name" value="FMN-binding split barrel"/>
    <property type="match status" value="1"/>
</dbReference>
<evidence type="ECO:0000313" key="3">
    <source>
        <dbReference type="Proteomes" id="UP001220964"/>
    </source>
</evidence>
<protein>
    <submittedName>
        <fullName evidence="2">Pyridoxamine 5'-phosphate oxidase family protein</fullName>
    </submittedName>
</protein>
<dbReference type="AlphaFoldDB" id="A0AAE3NTL6"/>
<evidence type="ECO:0000313" key="2">
    <source>
        <dbReference type="EMBL" id="MDF0600332.1"/>
    </source>
</evidence>
<accession>A0AAE3NTL6</accession>
<dbReference type="PANTHER" id="PTHR34818">
    <property type="entry name" value="PROTEIN BLI-3"/>
    <property type="match status" value="1"/>
</dbReference>
<dbReference type="InterPro" id="IPR012349">
    <property type="entry name" value="Split_barrel_FMN-bd"/>
</dbReference>
<dbReference type="Pfam" id="PF16242">
    <property type="entry name" value="Pyrid_ox_like"/>
    <property type="match status" value="1"/>
</dbReference>
<gene>
    <name evidence="2" type="ORF">P1J78_06290</name>
</gene>
<keyword evidence="3" id="KW-1185">Reference proteome</keyword>
<reference evidence="2" key="1">
    <citation type="submission" date="2023-03" db="EMBL/GenBank/DDBJ databases">
        <title>Multiphase analysis and comparison of six strains from genera Psychromarinibacter, Lutimaribacter, and Maritimibacter, including a novel species: Psychromarinibacter sediminicola sp. nov.</title>
        <authorList>
            <person name="Wang Y.-H."/>
            <person name="Ye M.-Q."/>
            <person name="Du Z.-J."/>
        </authorList>
    </citation>
    <scope>NUCLEOTIDE SEQUENCE</scope>
    <source>
        <strain evidence="2">C21-152</strain>
    </source>
</reference>
<dbReference type="Proteomes" id="UP001220964">
    <property type="component" value="Unassembled WGS sequence"/>
</dbReference>
<evidence type="ECO:0000259" key="1">
    <source>
        <dbReference type="Pfam" id="PF16242"/>
    </source>
</evidence>
<dbReference type="EMBL" id="JARGYC010000011">
    <property type="protein sequence ID" value="MDF0600332.1"/>
    <property type="molecule type" value="Genomic_DNA"/>
</dbReference>
<dbReference type="RefSeq" id="WP_275566474.1">
    <property type="nucleotide sequence ID" value="NZ_JARGYC010000011.1"/>
</dbReference>
<dbReference type="PANTHER" id="PTHR34818:SF1">
    <property type="entry name" value="PROTEIN BLI-3"/>
    <property type="match status" value="1"/>
</dbReference>
<organism evidence="2 3">
    <name type="scientific">Psychromarinibacter sediminicola</name>
    <dbReference type="NCBI Taxonomy" id="3033385"/>
    <lineage>
        <taxon>Bacteria</taxon>
        <taxon>Pseudomonadati</taxon>
        <taxon>Pseudomonadota</taxon>
        <taxon>Alphaproteobacteria</taxon>
        <taxon>Rhodobacterales</taxon>
        <taxon>Paracoccaceae</taxon>
        <taxon>Psychromarinibacter</taxon>
    </lineage>
</organism>
<comment type="caution">
    <text evidence="2">The sequence shown here is derived from an EMBL/GenBank/DDBJ whole genome shotgun (WGS) entry which is preliminary data.</text>
</comment>
<proteinExistence type="predicted"/>
<feature type="domain" description="General stress protein FMN-binding split barrel" evidence="1">
    <location>
        <begin position="11"/>
        <end position="156"/>
    </location>
</feature>
<dbReference type="InterPro" id="IPR038725">
    <property type="entry name" value="YdaG_split_barrel_FMN-bd"/>
</dbReference>
<name>A0AAE3NTL6_9RHOB</name>
<dbReference type="Gene3D" id="2.30.110.10">
    <property type="entry name" value="Electron Transport, Fmn-binding Protein, Chain A"/>
    <property type="match status" value="1"/>
</dbReference>